<dbReference type="RefSeq" id="WP_162318803.1">
    <property type="nucleotide sequence ID" value="NZ_JAHQXF010000003.1"/>
</dbReference>
<feature type="region of interest" description="Disordered" evidence="1">
    <location>
        <begin position="1"/>
        <end position="21"/>
    </location>
</feature>
<evidence type="ECO:0000313" key="2">
    <source>
        <dbReference type="EMBL" id="MBV0925987.1"/>
    </source>
</evidence>
<dbReference type="InterPro" id="IPR012440">
    <property type="entry name" value="DUF1641"/>
</dbReference>
<gene>
    <name evidence="2" type="ORF">KTS45_17425</name>
</gene>
<reference evidence="2 3" key="1">
    <citation type="submission" date="2021-06" db="EMBL/GenBank/DDBJ databases">
        <title>New haloarchaea isolates fom saline soil.</title>
        <authorList>
            <person name="Duran-Viseras A."/>
            <person name="Sanchez-Porro C.S."/>
            <person name="Ventosa A."/>
        </authorList>
    </citation>
    <scope>NUCLEOTIDE SEQUENCE [LARGE SCALE GENOMIC DNA]</scope>
    <source>
        <strain evidence="2 3">JCM 183640</strain>
    </source>
</reference>
<evidence type="ECO:0000313" key="3">
    <source>
        <dbReference type="Proteomes" id="UP000766550"/>
    </source>
</evidence>
<dbReference type="Pfam" id="PF07849">
    <property type="entry name" value="DUF1641"/>
    <property type="match status" value="1"/>
</dbReference>
<organism evidence="2 3">
    <name type="scientific">Haloarcula limicola</name>
    <dbReference type="NCBI Taxonomy" id="1429915"/>
    <lineage>
        <taxon>Archaea</taxon>
        <taxon>Methanobacteriati</taxon>
        <taxon>Methanobacteriota</taxon>
        <taxon>Stenosarchaea group</taxon>
        <taxon>Halobacteria</taxon>
        <taxon>Halobacteriales</taxon>
        <taxon>Haloarculaceae</taxon>
        <taxon>Haloarcula</taxon>
    </lineage>
</organism>
<keyword evidence="3" id="KW-1185">Reference proteome</keyword>
<evidence type="ECO:0000256" key="1">
    <source>
        <dbReference type="SAM" id="MobiDB-lite"/>
    </source>
</evidence>
<comment type="caution">
    <text evidence="2">The sequence shown here is derived from an EMBL/GenBank/DDBJ whole genome shotgun (WGS) entry which is preliminary data.</text>
</comment>
<sequence>MANPTDVYPNDATNGERRLETGDGEAALREVLDRHGEALAAAVERTDEAEDALETAILMLATADEDEIAHLTASSANLLEAADGISTRETAELAADVGANASELADALDTVVALQRTGDLDDLVAIATAFSDSLSAEEISDLATVLEEGGGEMIETLEMLLELQRENHLEELVELATTLSTLEIDADTAAGLNAMLSALGEAQRDSESVGPLGLLSRLRSRDARAGLGFVVELLTALGSRIRRR</sequence>
<accession>A0A8J7Y8E4</accession>
<name>A0A8J7Y8E4_9EURY</name>
<proteinExistence type="predicted"/>
<dbReference type="EMBL" id="JAHQXF010000003">
    <property type="protein sequence ID" value="MBV0925987.1"/>
    <property type="molecule type" value="Genomic_DNA"/>
</dbReference>
<protein>
    <submittedName>
        <fullName evidence="2">DUF1641 domain-containing protein</fullName>
    </submittedName>
</protein>
<dbReference type="OrthoDB" id="56850at2157"/>
<dbReference type="Proteomes" id="UP000766550">
    <property type="component" value="Unassembled WGS sequence"/>
</dbReference>
<dbReference type="AlphaFoldDB" id="A0A8J7Y8E4"/>